<evidence type="ECO:0000313" key="14">
    <source>
        <dbReference type="EMBL" id="EPS62704.1"/>
    </source>
</evidence>
<dbReference type="InterPro" id="IPR002659">
    <property type="entry name" value="Glyco_trans_31"/>
</dbReference>
<evidence type="ECO:0000256" key="2">
    <source>
        <dbReference type="ARBA" id="ARBA00004323"/>
    </source>
</evidence>
<reference evidence="14 15" key="1">
    <citation type="journal article" date="2013" name="BMC Genomics">
        <title>The miniature genome of a carnivorous plant Genlisea aurea contains a low number of genes and short non-coding sequences.</title>
        <authorList>
            <person name="Leushkin E.V."/>
            <person name="Sutormin R.A."/>
            <person name="Nabieva E.R."/>
            <person name="Penin A.A."/>
            <person name="Kondrashov A.S."/>
            <person name="Logacheva M.D."/>
        </authorList>
    </citation>
    <scope>NUCLEOTIDE SEQUENCE [LARGE SCALE GENOMIC DNA]</scope>
</reference>
<dbReference type="AlphaFoldDB" id="S8C7E6"/>
<proteinExistence type="inferred from homology"/>
<keyword evidence="12 13" id="KW-0464">Manganese</keyword>
<keyword evidence="5 13" id="KW-0328">Glycosyltransferase</keyword>
<keyword evidence="11" id="KW-0472">Membrane</keyword>
<evidence type="ECO:0000256" key="12">
    <source>
        <dbReference type="ARBA" id="ARBA00023211"/>
    </source>
</evidence>
<dbReference type="UniPathway" id="UPA00378"/>
<accession>S8C7E6</accession>
<evidence type="ECO:0000256" key="1">
    <source>
        <dbReference type="ARBA" id="ARBA00001936"/>
    </source>
</evidence>
<dbReference type="Gene3D" id="3.90.550.50">
    <property type="match status" value="1"/>
</dbReference>
<dbReference type="Pfam" id="PF01762">
    <property type="entry name" value="Galactosyl_T"/>
    <property type="match status" value="1"/>
</dbReference>
<dbReference type="EMBL" id="AUSU01005967">
    <property type="protein sequence ID" value="EPS62704.1"/>
    <property type="molecule type" value="Genomic_DNA"/>
</dbReference>
<gene>
    <name evidence="14" type="ORF">M569_12086</name>
</gene>
<comment type="pathway">
    <text evidence="3">Protein modification; protein glycosylation.</text>
</comment>
<feature type="non-terminal residue" evidence="14">
    <location>
        <position position="203"/>
    </location>
</feature>
<keyword evidence="9" id="KW-1133">Transmembrane helix</keyword>
<evidence type="ECO:0000256" key="8">
    <source>
        <dbReference type="ARBA" id="ARBA00022968"/>
    </source>
</evidence>
<keyword evidence="8" id="KW-0735">Signal-anchor</keyword>
<comment type="subcellular location">
    <subcellularLocation>
        <location evidence="2 13">Golgi apparatus membrane</location>
        <topology evidence="2 13">Single-pass type II membrane protein</topology>
    </subcellularLocation>
</comment>
<dbReference type="OrthoDB" id="2139606at2759"/>
<name>S8C7E6_9LAMI</name>
<organism evidence="14 15">
    <name type="scientific">Genlisea aurea</name>
    <dbReference type="NCBI Taxonomy" id="192259"/>
    <lineage>
        <taxon>Eukaryota</taxon>
        <taxon>Viridiplantae</taxon>
        <taxon>Streptophyta</taxon>
        <taxon>Embryophyta</taxon>
        <taxon>Tracheophyta</taxon>
        <taxon>Spermatophyta</taxon>
        <taxon>Magnoliopsida</taxon>
        <taxon>eudicotyledons</taxon>
        <taxon>Gunneridae</taxon>
        <taxon>Pentapetalae</taxon>
        <taxon>asterids</taxon>
        <taxon>lamiids</taxon>
        <taxon>Lamiales</taxon>
        <taxon>Lentibulariaceae</taxon>
        <taxon>Genlisea</taxon>
    </lineage>
</organism>
<dbReference type="PANTHER" id="PTHR11214">
    <property type="entry name" value="BETA-1,3-N-ACETYLGLUCOSAMINYLTRANSFERASE"/>
    <property type="match status" value="1"/>
</dbReference>
<dbReference type="GO" id="GO:0016758">
    <property type="term" value="F:hexosyltransferase activity"/>
    <property type="evidence" value="ECO:0007669"/>
    <property type="project" value="InterPro"/>
</dbReference>
<evidence type="ECO:0000256" key="7">
    <source>
        <dbReference type="ARBA" id="ARBA00022692"/>
    </source>
</evidence>
<evidence type="ECO:0000256" key="5">
    <source>
        <dbReference type="ARBA" id="ARBA00022676"/>
    </source>
</evidence>
<dbReference type="Proteomes" id="UP000015453">
    <property type="component" value="Unassembled WGS sequence"/>
</dbReference>
<keyword evidence="7" id="KW-0812">Transmembrane</keyword>
<evidence type="ECO:0000256" key="10">
    <source>
        <dbReference type="ARBA" id="ARBA00023034"/>
    </source>
</evidence>
<comment type="similarity">
    <text evidence="4 13">Belongs to the glycosyltransferase 31 family.</text>
</comment>
<keyword evidence="10 13" id="KW-0333">Golgi apparatus</keyword>
<keyword evidence="6 14" id="KW-0808">Transferase</keyword>
<evidence type="ECO:0000313" key="15">
    <source>
        <dbReference type="Proteomes" id="UP000015453"/>
    </source>
</evidence>
<evidence type="ECO:0000256" key="11">
    <source>
        <dbReference type="ARBA" id="ARBA00023136"/>
    </source>
</evidence>
<evidence type="ECO:0000256" key="9">
    <source>
        <dbReference type="ARBA" id="ARBA00022989"/>
    </source>
</evidence>
<feature type="non-terminal residue" evidence="14">
    <location>
        <position position="1"/>
    </location>
</feature>
<sequence length="203" mass="23301">QLKVLVGVFTTPDRYESRSFLRLVYGAQSPTGAIIDVRFIMCRMADAEHKITVGLEIMNYGDMIILDCRENMNDGKTYTYFSSLPRLFESNSTNPPYHYVVKADDDVYIRLQPLVESLQFVAREDAYYGCNATQRGVEYMIGSLYAVSWDITEWLSISHIPNFSGPQDILFATWLRDGHVGKNRYDIEDKLYDIQVAGTHFAH</sequence>
<comment type="cofactor">
    <cofactor evidence="1 13">
        <name>Mn(2+)</name>
        <dbReference type="ChEBI" id="CHEBI:29035"/>
    </cofactor>
</comment>
<comment type="caution">
    <text evidence="14">The sequence shown here is derived from an EMBL/GenBank/DDBJ whole genome shotgun (WGS) entry which is preliminary data.</text>
</comment>
<dbReference type="PANTHER" id="PTHR11214:SF351">
    <property type="entry name" value="BETA-1,3-GALACTOSYLTRANSFERASE PVG3"/>
    <property type="match status" value="1"/>
</dbReference>
<evidence type="ECO:0000256" key="6">
    <source>
        <dbReference type="ARBA" id="ARBA00022679"/>
    </source>
</evidence>
<keyword evidence="15" id="KW-1185">Reference proteome</keyword>
<evidence type="ECO:0000256" key="3">
    <source>
        <dbReference type="ARBA" id="ARBA00004922"/>
    </source>
</evidence>
<evidence type="ECO:0000256" key="4">
    <source>
        <dbReference type="ARBA" id="ARBA00008661"/>
    </source>
</evidence>
<dbReference type="GO" id="GO:0000139">
    <property type="term" value="C:Golgi membrane"/>
    <property type="evidence" value="ECO:0007669"/>
    <property type="project" value="UniProtKB-SubCell"/>
</dbReference>
<evidence type="ECO:0000256" key="13">
    <source>
        <dbReference type="RuleBase" id="RU363063"/>
    </source>
</evidence>
<protein>
    <recommendedName>
        <fullName evidence="13">Hexosyltransferase</fullName>
        <ecNumber evidence="13">2.4.1.-</ecNumber>
    </recommendedName>
</protein>
<dbReference type="EC" id="2.4.1.-" evidence="13"/>